<dbReference type="Gene3D" id="3.10.20.90">
    <property type="entry name" value="Phosphatidylinositol 3-kinase Catalytic Subunit, Chain A, domain 1"/>
    <property type="match status" value="1"/>
</dbReference>
<dbReference type="SUPFAM" id="SSF54236">
    <property type="entry name" value="Ubiquitin-like"/>
    <property type="match status" value="2"/>
</dbReference>
<sequence>MVLLNFTITGGEVTPQIQMLSTATVLQMKQRIEMILGVPILRQTLKHRSMELRNDETFEYYGLFGGTGAGMVAAGTSSASSNANYDVQLTVAPLPGDPKFPILVVRSPNAESHALPVNVRETYTVADLRRKLERRMGIFGSELTLFRLYQLMDQPFLPLSRYFVCAGCTIKVVVAIDGR</sequence>
<organism evidence="2 3">
    <name type="scientific">Turnera subulata</name>
    <dbReference type="NCBI Taxonomy" id="218843"/>
    <lineage>
        <taxon>Eukaryota</taxon>
        <taxon>Viridiplantae</taxon>
        <taxon>Streptophyta</taxon>
        <taxon>Embryophyta</taxon>
        <taxon>Tracheophyta</taxon>
        <taxon>Spermatophyta</taxon>
        <taxon>Magnoliopsida</taxon>
        <taxon>eudicotyledons</taxon>
        <taxon>Gunneridae</taxon>
        <taxon>Pentapetalae</taxon>
        <taxon>rosids</taxon>
        <taxon>fabids</taxon>
        <taxon>Malpighiales</taxon>
        <taxon>Passifloraceae</taxon>
        <taxon>Turnera</taxon>
    </lineage>
</organism>
<comment type="caution">
    <text evidence="2">The sequence shown here is derived from an EMBL/GenBank/DDBJ whole genome shotgun (WGS) entry which is preliminary data.</text>
</comment>
<gene>
    <name evidence="2" type="ORF">Tsubulata_009995</name>
</gene>
<dbReference type="Proteomes" id="UP001141552">
    <property type="component" value="Unassembled WGS sequence"/>
</dbReference>
<accession>A0A9Q0G5W3</accession>
<evidence type="ECO:0000259" key="1">
    <source>
        <dbReference type="PROSITE" id="PS50053"/>
    </source>
</evidence>
<protein>
    <recommendedName>
        <fullName evidence="1">Ubiquitin-like domain-containing protein</fullName>
    </recommendedName>
</protein>
<feature type="domain" description="Ubiquitin-like" evidence="1">
    <location>
        <begin position="2"/>
        <end position="63"/>
    </location>
</feature>
<dbReference type="CDD" id="cd17039">
    <property type="entry name" value="Ubl_ubiquitin_like"/>
    <property type="match status" value="2"/>
</dbReference>
<evidence type="ECO:0000313" key="2">
    <source>
        <dbReference type="EMBL" id="KAJ4843807.1"/>
    </source>
</evidence>
<reference evidence="2" key="2">
    <citation type="journal article" date="2023" name="Plants (Basel)">
        <title>Annotation of the Turnera subulata (Passifloraceae) Draft Genome Reveals the S-Locus Evolved after the Divergence of Turneroideae from Passifloroideae in a Stepwise Manner.</title>
        <authorList>
            <person name="Henning P.M."/>
            <person name="Roalson E.H."/>
            <person name="Mir W."/>
            <person name="McCubbin A.G."/>
            <person name="Shore J.S."/>
        </authorList>
    </citation>
    <scope>NUCLEOTIDE SEQUENCE</scope>
    <source>
        <strain evidence="2">F60SS</strain>
    </source>
</reference>
<dbReference type="OrthoDB" id="2012182at2759"/>
<dbReference type="PROSITE" id="PS50053">
    <property type="entry name" value="UBIQUITIN_2"/>
    <property type="match status" value="1"/>
</dbReference>
<dbReference type="InterPro" id="IPR000626">
    <property type="entry name" value="Ubiquitin-like_dom"/>
</dbReference>
<dbReference type="AlphaFoldDB" id="A0A9Q0G5W3"/>
<proteinExistence type="predicted"/>
<reference evidence="2" key="1">
    <citation type="submission" date="2022-02" db="EMBL/GenBank/DDBJ databases">
        <authorList>
            <person name="Henning P.M."/>
            <person name="McCubbin A.G."/>
            <person name="Shore J.S."/>
        </authorList>
    </citation>
    <scope>NUCLEOTIDE SEQUENCE</scope>
    <source>
        <strain evidence="2">F60SS</strain>
        <tissue evidence="2">Leaves</tissue>
    </source>
</reference>
<dbReference type="EMBL" id="JAKUCV010002140">
    <property type="protein sequence ID" value="KAJ4843807.1"/>
    <property type="molecule type" value="Genomic_DNA"/>
</dbReference>
<keyword evidence="3" id="KW-1185">Reference proteome</keyword>
<evidence type="ECO:0000313" key="3">
    <source>
        <dbReference type="Proteomes" id="UP001141552"/>
    </source>
</evidence>
<dbReference type="InterPro" id="IPR029071">
    <property type="entry name" value="Ubiquitin-like_domsf"/>
</dbReference>
<dbReference type="Pfam" id="PF00240">
    <property type="entry name" value="ubiquitin"/>
    <property type="match status" value="1"/>
</dbReference>
<name>A0A9Q0G5W3_9ROSI</name>